<keyword evidence="2" id="KW-1133">Transmembrane helix</keyword>
<evidence type="ECO:0000256" key="1">
    <source>
        <dbReference type="SAM" id="MobiDB-lite"/>
    </source>
</evidence>
<dbReference type="EMBL" id="CP148074">
    <property type="protein sequence ID" value="WXL27739.1"/>
    <property type="molecule type" value="Genomic_DNA"/>
</dbReference>
<keyword evidence="4" id="KW-1185">Reference proteome</keyword>
<evidence type="ECO:0000256" key="2">
    <source>
        <dbReference type="SAM" id="Phobius"/>
    </source>
</evidence>
<feature type="region of interest" description="Disordered" evidence="1">
    <location>
        <begin position="1"/>
        <end position="24"/>
    </location>
</feature>
<gene>
    <name evidence="3" type="ORF">WG219_09930</name>
</gene>
<feature type="transmembrane region" description="Helical" evidence="2">
    <location>
        <begin position="164"/>
        <end position="186"/>
    </location>
</feature>
<dbReference type="Proteomes" id="UP001476583">
    <property type="component" value="Chromosome"/>
</dbReference>
<sequence>MTPREKEIALEAAGRSSDPSGHAKRMLEAEAVLRGERPPFVVWPDEMSHEDKAAWLEAQATLESDRVISLDEFVARGRSAVTADQPAWRLSKDDGLQISKQTEQVPPFVAALREIIRPDEGFPGPGGTSPEKTPGLVICPKPSKSLLRLKEWLLSAWRYRPERVLCVAVVLLLLLGISGSALWLALTALGEVRSKLW</sequence>
<reference evidence="3 4" key="1">
    <citation type="submission" date="2024-03" db="EMBL/GenBank/DDBJ databases">
        <title>Complete genome of BD2.</title>
        <authorList>
            <person name="Cao G."/>
        </authorList>
    </citation>
    <scope>NUCLEOTIDE SEQUENCE [LARGE SCALE GENOMIC DNA]</scope>
    <source>
        <strain evidence="3 4">BD2</strain>
    </source>
</reference>
<name>A0ABZ2RTY0_ECTME</name>
<organism evidence="3 4">
    <name type="scientific">Ectopseudomonas mendocina</name>
    <name type="common">Pseudomonas mendocina</name>
    <dbReference type="NCBI Taxonomy" id="300"/>
    <lineage>
        <taxon>Bacteria</taxon>
        <taxon>Pseudomonadati</taxon>
        <taxon>Pseudomonadota</taxon>
        <taxon>Gammaproteobacteria</taxon>
        <taxon>Pseudomonadales</taxon>
        <taxon>Pseudomonadaceae</taxon>
        <taxon>Ectopseudomonas</taxon>
    </lineage>
</organism>
<proteinExistence type="predicted"/>
<keyword evidence="2" id="KW-0812">Transmembrane</keyword>
<accession>A0ABZ2RTY0</accession>
<evidence type="ECO:0000313" key="4">
    <source>
        <dbReference type="Proteomes" id="UP001476583"/>
    </source>
</evidence>
<protein>
    <submittedName>
        <fullName evidence="3">Uncharacterized protein</fullName>
    </submittedName>
</protein>
<evidence type="ECO:0000313" key="3">
    <source>
        <dbReference type="EMBL" id="WXL27739.1"/>
    </source>
</evidence>
<keyword evidence="2" id="KW-0472">Membrane</keyword>